<dbReference type="Proteomes" id="UP000473531">
    <property type="component" value="Unassembled WGS sequence"/>
</dbReference>
<evidence type="ECO:0000256" key="5">
    <source>
        <dbReference type="SAM" id="Phobius"/>
    </source>
</evidence>
<keyword evidence="4 5" id="KW-0472">Membrane</keyword>
<reference evidence="6 7" key="1">
    <citation type="submission" date="2019-12" db="EMBL/GenBank/DDBJ databases">
        <title>Genomic-based taxomic classification of the family Erythrobacteraceae.</title>
        <authorList>
            <person name="Xu L."/>
        </authorList>
    </citation>
    <scope>NUCLEOTIDE SEQUENCE [LARGE SCALE GENOMIC DNA]</scope>
    <source>
        <strain evidence="6 7">KCTC 52259</strain>
    </source>
</reference>
<comment type="subcellular location">
    <subcellularLocation>
        <location evidence="1">Membrane</location>
        <topology evidence="1">Multi-pass membrane protein</topology>
    </subcellularLocation>
</comment>
<feature type="transmembrane region" description="Helical" evidence="5">
    <location>
        <begin position="29"/>
        <end position="50"/>
    </location>
</feature>
<organism evidence="6 7">
    <name type="scientific">Allopontixanthobacter confluentis</name>
    <dbReference type="NCBI Taxonomy" id="1849021"/>
    <lineage>
        <taxon>Bacteria</taxon>
        <taxon>Pseudomonadati</taxon>
        <taxon>Pseudomonadota</taxon>
        <taxon>Alphaproteobacteria</taxon>
        <taxon>Sphingomonadales</taxon>
        <taxon>Erythrobacteraceae</taxon>
        <taxon>Allopontixanthobacter</taxon>
    </lineage>
</organism>
<keyword evidence="3 5" id="KW-1133">Transmembrane helix</keyword>
<keyword evidence="7" id="KW-1185">Reference proteome</keyword>
<feature type="transmembrane region" description="Helical" evidence="5">
    <location>
        <begin position="62"/>
        <end position="86"/>
    </location>
</feature>
<evidence type="ECO:0000313" key="7">
    <source>
        <dbReference type="Proteomes" id="UP000473531"/>
    </source>
</evidence>
<dbReference type="EMBL" id="WTYU01000002">
    <property type="protein sequence ID" value="MXP15274.1"/>
    <property type="molecule type" value="Genomic_DNA"/>
</dbReference>
<proteinExistence type="predicted"/>
<feature type="transmembrane region" description="Helical" evidence="5">
    <location>
        <begin position="189"/>
        <end position="220"/>
    </location>
</feature>
<gene>
    <name evidence="6" type="ORF">GRI44_10985</name>
</gene>
<accession>A0A6L7GJ00</accession>
<comment type="caution">
    <text evidence="6">The sequence shown here is derived from an EMBL/GenBank/DDBJ whole genome shotgun (WGS) entry which is preliminary data.</text>
</comment>
<evidence type="ECO:0000256" key="1">
    <source>
        <dbReference type="ARBA" id="ARBA00004141"/>
    </source>
</evidence>
<evidence type="ECO:0008006" key="8">
    <source>
        <dbReference type="Google" id="ProtNLM"/>
    </source>
</evidence>
<feature type="transmembrane region" description="Helical" evidence="5">
    <location>
        <begin position="129"/>
        <end position="156"/>
    </location>
</feature>
<dbReference type="AlphaFoldDB" id="A0A6L7GJ00"/>
<protein>
    <recommendedName>
        <fullName evidence="8">CysZ protein</fullName>
    </recommendedName>
</protein>
<evidence type="ECO:0000256" key="3">
    <source>
        <dbReference type="ARBA" id="ARBA00022989"/>
    </source>
</evidence>
<dbReference type="InterPro" id="IPR059112">
    <property type="entry name" value="CysZ/EI24"/>
</dbReference>
<evidence type="ECO:0000256" key="4">
    <source>
        <dbReference type="ARBA" id="ARBA00023136"/>
    </source>
</evidence>
<sequence length="230" mass="24465">MLSLPTALARAFAQLTDPAILRVLAKSMLLTLAVLGLLGFGAWYLLAGVLDRWDVSYGGELGALVAVVLTAIGGWLLFRLVALAVLQFFADEVVQAVEARHYPAALASARSIGWKEELRNSMRSTLRAVIANLVAAPFAIALLVTGVGTPILFLLVNGWLLGRELQDMVWLRHAVRDDSAQPLGAPLRFVLGASVAGLLIIPFVNLLAPVIGAAAATHLVHGRKGTRHAN</sequence>
<dbReference type="OrthoDB" id="5421146at2"/>
<name>A0A6L7GJ00_9SPHN</name>
<evidence type="ECO:0000256" key="2">
    <source>
        <dbReference type="ARBA" id="ARBA00022692"/>
    </source>
</evidence>
<evidence type="ECO:0000313" key="6">
    <source>
        <dbReference type="EMBL" id="MXP15274.1"/>
    </source>
</evidence>
<dbReference type="Pfam" id="PF07264">
    <property type="entry name" value="EI24"/>
    <property type="match status" value="1"/>
</dbReference>
<keyword evidence="2 5" id="KW-0812">Transmembrane</keyword>